<dbReference type="Gene3D" id="2.30.42.10">
    <property type="match status" value="2"/>
</dbReference>
<evidence type="ECO:0000256" key="1">
    <source>
        <dbReference type="ARBA" id="ARBA00022670"/>
    </source>
</evidence>
<dbReference type="InterPro" id="IPR009003">
    <property type="entry name" value="Peptidase_S1_PA"/>
</dbReference>
<protein>
    <submittedName>
        <fullName evidence="4">Serine protease HtrA</fullName>
    </submittedName>
</protein>
<dbReference type="Pfam" id="PF13180">
    <property type="entry name" value="PDZ_2"/>
    <property type="match status" value="1"/>
</dbReference>
<dbReference type="InterPro" id="IPR001478">
    <property type="entry name" value="PDZ"/>
</dbReference>
<dbReference type="KEGG" id="bgok:Pr1d_26690"/>
<evidence type="ECO:0000313" key="5">
    <source>
        <dbReference type="Proteomes" id="UP000323917"/>
    </source>
</evidence>
<organism evidence="4 5">
    <name type="scientific">Bythopirellula goksoeyrii</name>
    <dbReference type="NCBI Taxonomy" id="1400387"/>
    <lineage>
        <taxon>Bacteria</taxon>
        <taxon>Pseudomonadati</taxon>
        <taxon>Planctomycetota</taxon>
        <taxon>Planctomycetia</taxon>
        <taxon>Pirellulales</taxon>
        <taxon>Lacipirellulaceae</taxon>
        <taxon>Bythopirellula</taxon>
    </lineage>
</organism>
<dbReference type="PRINTS" id="PR00834">
    <property type="entry name" value="PROTEASES2C"/>
</dbReference>
<dbReference type="OrthoDB" id="248175at2"/>
<keyword evidence="1 4" id="KW-0645">Protease</keyword>
<sequence>MDDPRSDDAAVNFFSFRRLLLAAFLLGLLAQSVLADTSLRVTPIVKAVREASPAVVNIQGQKSVVETESSRQVSKQVNGMGTGVLIDPRGFILTNFHVVDGVRRINVTLSTGQSFIAKIVARDPQTDLAIIRINPSFDMPVINLGTSQELMPGETVIAVGNAFGYENTVTTGIVSALHRNVQVNETQQYLDLIQTDASINPGNSGGPLLNIDGEMIGLNVAVRAGAQGIGFAIPVDNALEIATRMMSIEELESNWHGMDTLSMSKENGHVTVARVDSNSPAESCGITRGDQVERIGTVQIRRPLDIERALLGHRSGEQIPVVVRRDSQEITLDLTIASRTNRRPEIPAKMESFEAATWETLGLILEQESADSLRALELPYDGGMRVVSVRSGSSADQQGVKEGDILVRFHRWTTASKSDIQFLVDRADSLSRAGALKFYIVRGDKTHFAQMEVAARKNSVR</sequence>
<evidence type="ECO:0000313" key="4">
    <source>
        <dbReference type="EMBL" id="QEG35371.1"/>
    </source>
</evidence>
<dbReference type="RefSeq" id="WP_148073894.1">
    <property type="nucleotide sequence ID" value="NZ_CP042913.1"/>
</dbReference>
<dbReference type="GO" id="GO:0006508">
    <property type="term" value="P:proteolysis"/>
    <property type="evidence" value="ECO:0007669"/>
    <property type="project" value="UniProtKB-KW"/>
</dbReference>
<dbReference type="Proteomes" id="UP000323917">
    <property type="component" value="Chromosome"/>
</dbReference>
<dbReference type="AlphaFoldDB" id="A0A5B9QMM4"/>
<evidence type="ECO:0000259" key="3">
    <source>
        <dbReference type="SMART" id="SM00228"/>
    </source>
</evidence>
<feature type="domain" description="PDZ" evidence="3">
    <location>
        <begin position="359"/>
        <end position="444"/>
    </location>
</feature>
<dbReference type="SMART" id="SM00228">
    <property type="entry name" value="PDZ"/>
    <property type="match status" value="2"/>
</dbReference>
<proteinExistence type="predicted"/>
<evidence type="ECO:0000256" key="2">
    <source>
        <dbReference type="ARBA" id="ARBA00022801"/>
    </source>
</evidence>
<feature type="domain" description="PDZ" evidence="3">
    <location>
        <begin position="227"/>
        <end position="327"/>
    </location>
</feature>
<dbReference type="InterPro" id="IPR036034">
    <property type="entry name" value="PDZ_sf"/>
</dbReference>
<dbReference type="InterPro" id="IPR051201">
    <property type="entry name" value="Chloro_Bact_Ser_Proteases"/>
</dbReference>
<dbReference type="SUPFAM" id="SSF50156">
    <property type="entry name" value="PDZ domain-like"/>
    <property type="match status" value="2"/>
</dbReference>
<dbReference type="PANTHER" id="PTHR43343">
    <property type="entry name" value="PEPTIDASE S12"/>
    <property type="match status" value="1"/>
</dbReference>
<dbReference type="InterPro" id="IPR001940">
    <property type="entry name" value="Peptidase_S1C"/>
</dbReference>
<dbReference type="SUPFAM" id="SSF50494">
    <property type="entry name" value="Trypsin-like serine proteases"/>
    <property type="match status" value="1"/>
</dbReference>
<dbReference type="Pfam" id="PF13365">
    <property type="entry name" value="Trypsin_2"/>
    <property type="match status" value="1"/>
</dbReference>
<keyword evidence="2" id="KW-0378">Hydrolase</keyword>
<dbReference type="EMBL" id="CP042913">
    <property type="protein sequence ID" value="QEG35371.1"/>
    <property type="molecule type" value="Genomic_DNA"/>
</dbReference>
<gene>
    <name evidence="4" type="primary">htrA_5</name>
    <name evidence="4" type="ORF">Pr1d_26690</name>
</gene>
<reference evidence="4 5" key="1">
    <citation type="submission" date="2019-08" db="EMBL/GenBank/DDBJ databases">
        <title>Deep-cultivation of Planctomycetes and their phenomic and genomic characterization uncovers novel biology.</title>
        <authorList>
            <person name="Wiegand S."/>
            <person name="Jogler M."/>
            <person name="Boedeker C."/>
            <person name="Pinto D."/>
            <person name="Vollmers J."/>
            <person name="Rivas-Marin E."/>
            <person name="Kohn T."/>
            <person name="Peeters S.H."/>
            <person name="Heuer A."/>
            <person name="Rast P."/>
            <person name="Oberbeckmann S."/>
            <person name="Bunk B."/>
            <person name="Jeske O."/>
            <person name="Meyerdierks A."/>
            <person name="Storesund J.E."/>
            <person name="Kallscheuer N."/>
            <person name="Luecker S."/>
            <person name="Lage O.M."/>
            <person name="Pohl T."/>
            <person name="Merkel B.J."/>
            <person name="Hornburger P."/>
            <person name="Mueller R.-W."/>
            <person name="Bruemmer F."/>
            <person name="Labrenz M."/>
            <person name="Spormann A.M."/>
            <person name="Op den Camp H."/>
            <person name="Overmann J."/>
            <person name="Amann R."/>
            <person name="Jetten M.S.M."/>
            <person name="Mascher T."/>
            <person name="Medema M.H."/>
            <person name="Devos D.P."/>
            <person name="Kaster A.-K."/>
            <person name="Ovreas L."/>
            <person name="Rohde M."/>
            <person name="Galperin M.Y."/>
            <person name="Jogler C."/>
        </authorList>
    </citation>
    <scope>NUCLEOTIDE SEQUENCE [LARGE SCALE GENOMIC DNA]</scope>
    <source>
        <strain evidence="4 5">Pr1d</strain>
    </source>
</reference>
<dbReference type="GO" id="GO:0004252">
    <property type="term" value="F:serine-type endopeptidase activity"/>
    <property type="evidence" value="ECO:0007669"/>
    <property type="project" value="InterPro"/>
</dbReference>
<keyword evidence="5" id="KW-1185">Reference proteome</keyword>
<accession>A0A5B9QMM4</accession>
<dbReference type="Gene3D" id="2.40.10.120">
    <property type="match status" value="1"/>
</dbReference>
<dbReference type="PANTHER" id="PTHR43343:SF3">
    <property type="entry name" value="PROTEASE DO-LIKE 8, CHLOROPLASTIC"/>
    <property type="match status" value="1"/>
</dbReference>
<name>A0A5B9QMM4_9BACT</name>